<gene>
    <name evidence="1" type="ORF">NCTC12224_00948</name>
</gene>
<proteinExistence type="predicted"/>
<reference evidence="1 2" key="1">
    <citation type="submission" date="2018-06" db="EMBL/GenBank/DDBJ databases">
        <authorList>
            <consortium name="Pathogen Informatics"/>
            <person name="Doyle S."/>
        </authorList>
    </citation>
    <scope>NUCLEOTIDE SEQUENCE [LARGE SCALE GENOMIC DNA]</scope>
    <source>
        <strain evidence="1 2">NCTC12224</strain>
    </source>
</reference>
<accession>A0A380K7D2</accession>
<name>A0A380K7D2_9STRE</name>
<evidence type="ECO:0000313" key="1">
    <source>
        <dbReference type="EMBL" id="SUN60559.1"/>
    </source>
</evidence>
<dbReference type="Proteomes" id="UP000254924">
    <property type="component" value="Unassembled WGS sequence"/>
</dbReference>
<keyword evidence="2" id="KW-1185">Reference proteome</keyword>
<dbReference type="EMBL" id="UHFN01000007">
    <property type="protein sequence ID" value="SUN60559.1"/>
    <property type="molecule type" value="Genomic_DNA"/>
</dbReference>
<organism evidence="1 2">
    <name type="scientific">Streptococcus hyointestinalis</name>
    <dbReference type="NCBI Taxonomy" id="1337"/>
    <lineage>
        <taxon>Bacteria</taxon>
        <taxon>Bacillati</taxon>
        <taxon>Bacillota</taxon>
        <taxon>Bacilli</taxon>
        <taxon>Lactobacillales</taxon>
        <taxon>Streptococcaceae</taxon>
        <taxon>Streptococcus</taxon>
    </lineage>
</organism>
<dbReference type="AlphaFoldDB" id="A0A380K7D2"/>
<sequence>MAQSKNYYVSAELNNLDIGLTIEAPNEYIMLWVTLYQYSRSAATAQGVGRICTA</sequence>
<protein>
    <submittedName>
        <fullName evidence="1">Uncharacterized protein</fullName>
    </submittedName>
</protein>
<evidence type="ECO:0000313" key="2">
    <source>
        <dbReference type="Proteomes" id="UP000254924"/>
    </source>
</evidence>